<protein>
    <recommendedName>
        <fullName evidence="3">Peptidoglycan binding-like domain-containing protein</fullName>
    </recommendedName>
</protein>
<accession>A0A0K9Q0Z2</accession>
<dbReference type="AlphaFoldDB" id="A0A0K9Q0Z2"/>
<dbReference type="GO" id="GO:0009658">
    <property type="term" value="P:chloroplast organization"/>
    <property type="evidence" value="ECO:0000318"/>
    <property type="project" value="GO_Central"/>
</dbReference>
<keyword evidence="2" id="KW-1185">Reference proteome</keyword>
<proteinExistence type="predicted"/>
<dbReference type="EMBL" id="LFYR01000244">
    <property type="protein sequence ID" value="KMZ74824.1"/>
    <property type="molecule type" value="Genomic_DNA"/>
</dbReference>
<organism evidence="1 2">
    <name type="scientific">Zostera marina</name>
    <name type="common">Eelgrass</name>
    <dbReference type="NCBI Taxonomy" id="29655"/>
    <lineage>
        <taxon>Eukaryota</taxon>
        <taxon>Viridiplantae</taxon>
        <taxon>Streptophyta</taxon>
        <taxon>Embryophyta</taxon>
        <taxon>Tracheophyta</taxon>
        <taxon>Spermatophyta</taxon>
        <taxon>Magnoliopsida</taxon>
        <taxon>Liliopsida</taxon>
        <taxon>Zosteraceae</taxon>
        <taxon>Zostera</taxon>
    </lineage>
</organism>
<dbReference type="OMA" id="MEWIDED"/>
<evidence type="ECO:0000313" key="2">
    <source>
        <dbReference type="Proteomes" id="UP000036987"/>
    </source>
</evidence>
<evidence type="ECO:0000313" key="1">
    <source>
        <dbReference type="EMBL" id="KMZ74824.1"/>
    </source>
</evidence>
<sequence length="180" mass="19959">MEFSSFSIGTERAVKTWQSTLGVHEDGVMSSQLLERLFTGRENDDSQIKSDQMINKLGSLNGVPQVASVSKIAGTQQSLIKDFGSVKDNVTKNRVFLLGENRWEEPSRLVKSVQSGNERNPTSTSAKCLTCRGEKRLMCVECDGSGEPNIEQQFMEWVGEETKCPYCDGLGYTICDACQE</sequence>
<dbReference type="PANTHER" id="PTHR15852:SF16">
    <property type="entry name" value="PROTEIN DISULFIDE ISOMERASE PTAC5, CHLOROPLASTIC"/>
    <property type="match status" value="1"/>
</dbReference>
<gene>
    <name evidence="1" type="ORF">ZOSMA_122G00920</name>
</gene>
<comment type="caution">
    <text evidence="1">The sequence shown here is derived from an EMBL/GenBank/DDBJ whole genome shotgun (WGS) entry which is preliminary data.</text>
</comment>
<dbReference type="OrthoDB" id="1001489at2759"/>
<dbReference type="GO" id="GO:0003756">
    <property type="term" value="F:protein disulfide isomerase activity"/>
    <property type="evidence" value="ECO:0000318"/>
    <property type="project" value="GO_Central"/>
</dbReference>
<dbReference type="PANTHER" id="PTHR15852">
    <property type="entry name" value="PLASTID TRANSCRIPTIONALLY ACTIVE PROTEIN"/>
    <property type="match status" value="1"/>
</dbReference>
<dbReference type="Proteomes" id="UP000036987">
    <property type="component" value="Unassembled WGS sequence"/>
</dbReference>
<evidence type="ECO:0008006" key="3">
    <source>
        <dbReference type="Google" id="ProtNLM"/>
    </source>
</evidence>
<dbReference type="SUPFAM" id="SSF57938">
    <property type="entry name" value="DnaJ/Hsp40 cysteine-rich domain"/>
    <property type="match status" value="1"/>
</dbReference>
<name>A0A0K9Q0Z2_ZOSMR</name>
<dbReference type="GO" id="GO:0009507">
    <property type="term" value="C:chloroplast"/>
    <property type="evidence" value="ECO:0000318"/>
    <property type="project" value="GO_Central"/>
</dbReference>
<dbReference type="InterPro" id="IPR036410">
    <property type="entry name" value="HSP_DnaJ_Cys-rich_dom_sf"/>
</dbReference>
<reference evidence="2" key="1">
    <citation type="journal article" date="2016" name="Nature">
        <title>The genome of the seagrass Zostera marina reveals angiosperm adaptation to the sea.</title>
        <authorList>
            <person name="Olsen J.L."/>
            <person name="Rouze P."/>
            <person name="Verhelst B."/>
            <person name="Lin Y.-C."/>
            <person name="Bayer T."/>
            <person name="Collen J."/>
            <person name="Dattolo E."/>
            <person name="De Paoli E."/>
            <person name="Dittami S."/>
            <person name="Maumus F."/>
            <person name="Michel G."/>
            <person name="Kersting A."/>
            <person name="Lauritano C."/>
            <person name="Lohaus R."/>
            <person name="Toepel M."/>
            <person name="Tonon T."/>
            <person name="Vanneste K."/>
            <person name="Amirebrahimi M."/>
            <person name="Brakel J."/>
            <person name="Bostroem C."/>
            <person name="Chovatia M."/>
            <person name="Grimwood J."/>
            <person name="Jenkins J.W."/>
            <person name="Jueterbock A."/>
            <person name="Mraz A."/>
            <person name="Stam W.T."/>
            <person name="Tice H."/>
            <person name="Bornberg-Bauer E."/>
            <person name="Green P.J."/>
            <person name="Pearson G.A."/>
            <person name="Procaccini G."/>
            <person name="Duarte C.M."/>
            <person name="Schmutz J."/>
            <person name="Reusch T.B.H."/>
            <person name="Van de Peer Y."/>
        </authorList>
    </citation>
    <scope>NUCLEOTIDE SEQUENCE [LARGE SCALE GENOMIC DNA]</scope>
    <source>
        <strain evidence="2">cv. Finnish</strain>
    </source>
</reference>